<proteinExistence type="predicted"/>
<dbReference type="Proteomes" id="UP000779900">
    <property type="component" value="Unassembled WGS sequence"/>
</dbReference>
<dbReference type="Gene3D" id="3.30.70.1150">
    <property type="entry name" value="ACT-like. Chain A, domain 2"/>
    <property type="match status" value="1"/>
</dbReference>
<dbReference type="AlphaFoldDB" id="A0A938BPF1"/>
<gene>
    <name evidence="1" type="ORF">FJY68_04615</name>
</gene>
<protein>
    <submittedName>
        <fullName evidence="1">CopG family transcriptional regulator</fullName>
    </submittedName>
</protein>
<evidence type="ECO:0000313" key="2">
    <source>
        <dbReference type="Proteomes" id="UP000779900"/>
    </source>
</evidence>
<dbReference type="InterPro" id="IPR027271">
    <property type="entry name" value="Acetolactate_synth/TF_NikR_C"/>
</dbReference>
<dbReference type="InterPro" id="IPR045865">
    <property type="entry name" value="ACT-like_dom_sf"/>
</dbReference>
<organism evidence="1 2">
    <name type="scientific">candidate division WOR-3 bacterium</name>
    <dbReference type="NCBI Taxonomy" id="2052148"/>
    <lineage>
        <taxon>Bacteria</taxon>
        <taxon>Bacteria division WOR-3</taxon>
    </lineage>
</organism>
<dbReference type="NCBIfam" id="TIGR03959">
    <property type="entry name" value="hyd_TM1266"/>
    <property type="match status" value="1"/>
</dbReference>
<comment type="caution">
    <text evidence="1">The sequence shown here is derived from an EMBL/GenBank/DDBJ whole genome shotgun (WGS) entry which is preliminary data.</text>
</comment>
<dbReference type="EMBL" id="VGIR01000019">
    <property type="protein sequence ID" value="MBM3331121.1"/>
    <property type="molecule type" value="Genomic_DNA"/>
</dbReference>
<name>A0A938BPF1_UNCW3</name>
<dbReference type="InterPro" id="IPR023860">
    <property type="entry name" value="FeFe-hyd_TM1266"/>
</dbReference>
<evidence type="ECO:0000313" key="1">
    <source>
        <dbReference type="EMBL" id="MBM3331121.1"/>
    </source>
</evidence>
<reference evidence="1" key="1">
    <citation type="submission" date="2019-03" db="EMBL/GenBank/DDBJ databases">
        <title>Lake Tanganyika Metagenome-Assembled Genomes (MAGs).</title>
        <authorList>
            <person name="Tran P."/>
        </authorList>
    </citation>
    <scope>NUCLEOTIDE SEQUENCE</scope>
    <source>
        <strain evidence="1">K_DeepCast_150m_m2_040</strain>
    </source>
</reference>
<accession>A0A938BPF1</accession>
<dbReference type="Pfam" id="PF21699">
    <property type="entry name" value="TM1266-like"/>
    <property type="match status" value="1"/>
</dbReference>
<sequence>MNEPDAVGEHRLGVVAVFVENRLDTAPKVNEILSQYGRILVGRMGVPYRERNLSVISVIVDGSNDEIGAMTGKLGAVPGVSVKAALRRKEGNAECKLQNAKVKMAEGPEEMR</sequence>
<dbReference type="SUPFAM" id="SSF55021">
    <property type="entry name" value="ACT-like"/>
    <property type="match status" value="1"/>
</dbReference>